<keyword evidence="10" id="KW-1185">Reference proteome</keyword>
<dbReference type="AlphaFoldDB" id="A0A1J6L081"/>
<feature type="transmembrane region" description="Helical" evidence="7">
    <location>
        <begin position="254"/>
        <end position="276"/>
    </location>
</feature>
<organism evidence="9 10">
    <name type="scientific">Nicotiana attenuata</name>
    <name type="common">Coyote tobacco</name>
    <dbReference type="NCBI Taxonomy" id="49451"/>
    <lineage>
        <taxon>Eukaryota</taxon>
        <taxon>Viridiplantae</taxon>
        <taxon>Streptophyta</taxon>
        <taxon>Embryophyta</taxon>
        <taxon>Tracheophyta</taxon>
        <taxon>Spermatophyta</taxon>
        <taxon>Magnoliopsida</taxon>
        <taxon>eudicotyledons</taxon>
        <taxon>Gunneridae</taxon>
        <taxon>Pentapetalae</taxon>
        <taxon>asterids</taxon>
        <taxon>lamiids</taxon>
        <taxon>Solanales</taxon>
        <taxon>Solanaceae</taxon>
        <taxon>Nicotianoideae</taxon>
        <taxon>Nicotianeae</taxon>
        <taxon>Nicotiana</taxon>
    </lineage>
</organism>
<accession>A0A1J6L081</accession>
<evidence type="ECO:0000256" key="2">
    <source>
        <dbReference type="ARBA" id="ARBA00022448"/>
    </source>
</evidence>
<evidence type="ECO:0000256" key="6">
    <source>
        <dbReference type="ARBA" id="ARBA00023136"/>
    </source>
</evidence>
<dbReference type="OMA" id="NARVCAL"/>
<feature type="transmembrane region" description="Helical" evidence="7">
    <location>
        <begin position="57"/>
        <end position="77"/>
    </location>
</feature>
<dbReference type="InterPro" id="IPR013057">
    <property type="entry name" value="AA_transpt_TM"/>
</dbReference>
<evidence type="ECO:0000259" key="8">
    <source>
        <dbReference type="Pfam" id="PF01490"/>
    </source>
</evidence>
<comment type="subcellular location">
    <subcellularLocation>
        <location evidence="1">Membrane</location>
    </subcellularLocation>
</comment>
<dbReference type="OrthoDB" id="40134at2759"/>
<evidence type="ECO:0000256" key="5">
    <source>
        <dbReference type="ARBA" id="ARBA00022989"/>
    </source>
</evidence>
<feature type="transmembrane region" description="Helical" evidence="7">
    <location>
        <begin position="83"/>
        <end position="104"/>
    </location>
</feature>
<dbReference type="GeneID" id="109212796"/>
<keyword evidence="6 7" id="KW-0472">Membrane</keyword>
<dbReference type="EMBL" id="MJEQ01002102">
    <property type="protein sequence ID" value="OIT28323.1"/>
    <property type="molecule type" value="Genomic_DNA"/>
</dbReference>
<keyword evidence="5 7" id="KW-1133">Transmembrane helix</keyword>
<feature type="transmembrane region" description="Helical" evidence="7">
    <location>
        <begin position="458"/>
        <end position="483"/>
    </location>
</feature>
<feature type="transmembrane region" description="Helical" evidence="7">
    <location>
        <begin position="147"/>
        <end position="165"/>
    </location>
</feature>
<dbReference type="GO" id="GO:0006865">
    <property type="term" value="P:amino acid transport"/>
    <property type="evidence" value="ECO:0007669"/>
    <property type="project" value="UniProtKB-KW"/>
</dbReference>
<feature type="transmembrane region" description="Helical" evidence="7">
    <location>
        <begin position="400"/>
        <end position="420"/>
    </location>
</feature>
<feature type="transmembrane region" description="Helical" evidence="7">
    <location>
        <begin position="209"/>
        <end position="234"/>
    </location>
</feature>
<dbReference type="PANTHER" id="PTHR48017">
    <property type="entry name" value="OS05G0424000 PROTEIN-RELATED"/>
    <property type="match status" value="1"/>
</dbReference>
<evidence type="ECO:0000256" key="3">
    <source>
        <dbReference type="ARBA" id="ARBA00022692"/>
    </source>
</evidence>
<evidence type="ECO:0000256" key="1">
    <source>
        <dbReference type="ARBA" id="ARBA00004370"/>
    </source>
</evidence>
<dbReference type="Proteomes" id="UP000187609">
    <property type="component" value="Unassembled WGS sequence"/>
</dbReference>
<feature type="transmembrane region" description="Helical" evidence="7">
    <location>
        <begin position="185"/>
        <end position="202"/>
    </location>
</feature>
<evidence type="ECO:0000313" key="9">
    <source>
        <dbReference type="EMBL" id="OIT28323.1"/>
    </source>
</evidence>
<sequence>MKLGIIRYYTVQAMPLVVDEDADSHMPFLEANYASSSSSSSPSSSTALKRTGNEWTALAHIVTAVIGSGVLSLAWSMAQLGWIAGPLTMLSFACVTLTSAFLLCNCYLSPDSDTGPDNRNASYLDAVLNILGERNVWFCGIIVRINFIKVAIVYTITSAISIRAIQKSNCYHDQGHDATCQYGSTIYMVIFGLIQVIVSQIPDFQNMKWLSVVAAVMSFTYSIIGSALGLAKVIENGEIKGSITGLPSSTAAEKLWLVAQALGDIAFAFPFSLIFLEIQDTLKAPPPEKITMKKVSIMAVCITTFFNLCCGGFGYAAFGNSTPGNLLTGFGFYEPYWLVDFANACVVLHLVGGYQIFSQPLFADIERWFARKFPESKFIHKNHTLKPLLMLPLKLNFMRLAFRTAYVALITGIAVLFPYFNQVVGVSGAITFWPVVVYFPVEMYLTQKKTESWKPKAIVLRVYTMVCLIVILYAFVGSIRGVIVARFS</sequence>
<comment type="caution">
    <text evidence="9">The sequence shown here is derived from an EMBL/GenBank/DDBJ whole genome shotgun (WGS) entry which is preliminary data.</text>
</comment>
<feature type="domain" description="Amino acid transporter transmembrane" evidence="8">
    <location>
        <begin position="51"/>
        <end position="483"/>
    </location>
</feature>
<proteinExistence type="predicted"/>
<protein>
    <submittedName>
        <fullName evidence="9">Amino acid permease 7</fullName>
    </submittedName>
</protein>
<keyword evidence="4" id="KW-0029">Amino-acid transport</keyword>
<evidence type="ECO:0000256" key="7">
    <source>
        <dbReference type="SAM" id="Phobius"/>
    </source>
</evidence>
<feature type="transmembrane region" description="Helical" evidence="7">
    <location>
        <begin position="336"/>
        <end position="357"/>
    </location>
</feature>
<evidence type="ECO:0000256" key="4">
    <source>
        <dbReference type="ARBA" id="ARBA00022970"/>
    </source>
</evidence>
<evidence type="ECO:0000313" key="10">
    <source>
        <dbReference type="Proteomes" id="UP000187609"/>
    </source>
</evidence>
<reference evidence="9" key="1">
    <citation type="submission" date="2016-11" db="EMBL/GenBank/DDBJ databases">
        <title>The genome of Nicotiana attenuata.</title>
        <authorList>
            <person name="Xu S."/>
            <person name="Brockmoeller T."/>
            <person name="Gaquerel E."/>
            <person name="Navarro A."/>
            <person name="Kuhl H."/>
            <person name="Gase K."/>
            <person name="Ling Z."/>
            <person name="Zhou W."/>
            <person name="Kreitzer C."/>
            <person name="Stanke M."/>
            <person name="Tang H."/>
            <person name="Lyons E."/>
            <person name="Pandey P."/>
            <person name="Pandey S.P."/>
            <person name="Timmermann B."/>
            <person name="Baldwin I.T."/>
        </authorList>
    </citation>
    <scope>NUCLEOTIDE SEQUENCE [LARGE SCALE GENOMIC DNA]</scope>
    <source>
        <strain evidence="9">UT</strain>
    </source>
</reference>
<dbReference type="GO" id="GO:0016020">
    <property type="term" value="C:membrane"/>
    <property type="evidence" value="ECO:0007669"/>
    <property type="project" value="UniProtKB-SubCell"/>
</dbReference>
<keyword evidence="3 7" id="KW-0812">Transmembrane</keyword>
<dbReference type="KEGG" id="nau:109212796"/>
<dbReference type="Pfam" id="PF01490">
    <property type="entry name" value="Aa_trans"/>
    <property type="match status" value="1"/>
</dbReference>
<dbReference type="Gramene" id="OIT28323">
    <property type="protein sequence ID" value="OIT28323"/>
    <property type="gene ID" value="A4A49_22191"/>
</dbReference>
<keyword evidence="2" id="KW-0813">Transport</keyword>
<dbReference type="STRING" id="49451.A0A1J6L081"/>
<feature type="transmembrane region" description="Helical" evidence="7">
    <location>
        <begin position="426"/>
        <end position="446"/>
    </location>
</feature>
<gene>
    <name evidence="9" type="primary">AAP7_0</name>
    <name evidence="9" type="ORF">A4A49_22191</name>
</gene>
<feature type="transmembrane region" description="Helical" evidence="7">
    <location>
        <begin position="297"/>
        <end position="316"/>
    </location>
</feature>
<name>A0A1J6L081_NICAT</name>